<dbReference type="PROSITE" id="PS50995">
    <property type="entry name" value="HTH_MARR_2"/>
    <property type="match status" value="1"/>
</dbReference>
<reference evidence="3" key="1">
    <citation type="journal article" date="2019" name="Int. J. Syst. Evol. Microbiol.">
        <title>The Global Catalogue of Microorganisms (GCM) 10K type strain sequencing project: providing services to taxonomists for standard genome sequencing and annotation.</title>
        <authorList>
            <consortium name="The Broad Institute Genomics Platform"/>
            <consortium name="The Broad Institute Genome Sequencing Center for Infectious Disease"/>
            <person name="Wu L."/>
            <person name="Ma J."/>
        </authorList>
    </citation>
    <scope>NUCLEOTIDE SEQUENCE [LARGE SCALE GENOMIC DNA]</scope>
    <source>
        <strain evidence="3">NBRC 108728</strain>
    </source>
</reference>
<protein>
    <submittedName>
        <fullName evidence="2">MarR family transcriptional regulator</fullName>
    </submittedName>
</protein>
<feature type="domain" description="HTH marR-type" evidence="1">
    <location>
        <begin position="27"/>
        <end position="162"/>
    </location>
</feature>
<dbReference type="PANTHER" id="PTHR33164:SF104">
    <property type="entry name" value="TRANSCRIPTIONAL REGULATORY PROTEIN"/>
    <property type="match status" value="1"/>
</dbReference>
<dbReference type="PRINTS" id="PR00598">
    <property type="entry name" value="HTHMARR"/>
</dbReference>
<accession>A0ABM8GUS0</accession>
<dbReference type="PANTHER" id="PTHR33164">
    <property type="entry name" value="TRANSCRIPTIONAL REGULATOR, MARR FAMILY"/>
    <property type="match status" value="1"/>
</dbReference>
<dbReference type="SMART" id="SM00347">
    <property type="entry name" value="HTH_MARR"/>
    <property type="match status" value="1"/>
</dbReference>
<organism evidence="2 3">
    <name type="scientific">Frondihabitans sucicola</name>
    <dbReference type="NCBI Taxonomy" id="1268041"/>
    <lineage>
        <taxon>Bacteria</taxon>
        <taxon>Bacillati</taxon>
        <taxon>Actinomycetota</taxon>
        <taxon>Actinomycetes</taxon>
        <taxon>Micrococcales</taxon>
        <taxon>Microbacteriaceae</taxon>
        <taxon>Frondihabitans</taxon>
    </lineage>
</organism>
<dbReference type="Pfam" id="PF12802">
    <property type="entry name" value="MarR_2"/>
    <property type="match status" value="1"/>
</dbReference>
<evidence type="ECO:0000313" key="2">
    <source>
        <dbReference type="EMBL" id="BDZ52214.1"/>
    </source>
</evidence>
<evidence type="ECO:0000313" key="3">
    <source>
        <dbReference type="Proteomes" id="UP001321486"/>
    </source>
</evidence>
<name>A0ABM8GUS0_9MICO</name>
<dbReference type="Proteomes" id="UP001321486">
    <property type="component" value="Chromosome"/>
</dbReference>
<dbReference type="InterPro" id="IPR000835">
    <property type="entry name" value="HTH_MarR-typ"/>
</dbReference>
<evidence type="ECO:0000259" key="1">
    <source>
        <dbReference type="PROSITE" id="PS50995"/>
    </source>
</evidence>
<dbReference type="Gene3D" id="1.10.10.10">
    <property type="entry name" value="Winged helix-like DNA-binding domain superfamily/Winged helix DNA-binding domain"/>
    <property type="match status" value="1"/>
</dbReference>
<keyword evidence="3" id="KW-1185">Reference proteome</keyword>
<dbReference type="RefSeq" id="WP_286344834.1">
    <property type="nucleotide sequence ID" value="NZ_AP027732.1"/>
</dbReference>
<proteinExistence type="predicted"/>
<dbReference type="SUPFAM" id="SSF46785">
    <property type="entry name" value="Winged helix' DNA-binding domain"/>
    <property type="match status" value="1"/>
</dbReference>
<dbReference type="InterPro" id="IPR039422">
    <property type="entry name" value="MarR/SlyA-like"/>
</dbReference>
<dbReference type="InterPro" id="IPR036390">
    <property type="entry name" value="WH_DNA-bd_sf"/>
</dbReference>
<dbReference type="InterPro" id="IPR036388">
    <property type="entry name" value="WH-like_DNA-bd_sf"/>
</dbReference>
<sequence length="170" mass="19090">MQDPRSDEVDLLIDAWAGQLPETDFSPLDVMSRLRRISLQLNAIRATAFRSADLAIWEFDVLAALRRAGEPFQMSPAQLVRVTMVTSGTLTNRLDLLEERVLVERRKNPVDGRGVLVCMTDVGRELVDRAMLALVAYEEEQLAPLTQQERAQLIELLRRLGSAIHLGEPA</sequence>
<dbReference type="EMBL" id="AP027732">
    <property type="protein sequence ID" value="BDZ52214.1"/>
    <property type="molecule type" value="Genomic_DNA"/>
</dbReference>
<gene>
    <name evidence="2" type="ORF">GCM10025867_44550</name>
</gene>